<gene>
    <name evidence="10" type="ORF">ACFSL2_13730</name>
</gene>
<feature type="region of interest" description="Disordered" evidence="7">
    <location>
        <begin position="45"/>
        <end position="73"/>
    </location>
</feature>
<dbReference type="RefSeq" id="WP_377198394.1">
    <property type="nucleotide sequence ID" value="NZ_JBHUHF010000001.1"/>
</dbReference>
<feature type="compositionally biased region" description="Pro residues" evidence="7">
    <location>
        <begin position="575"/>
        <end position="604"/>
    </location>
</feature>
<feature type="compositionally biased region" description="Acidic residues" evidence="7">
    <location>
        <begin position="90"/>
        <end position="102"/>
    </location>
</feature>
<evidence type="ECO:0000256" key="6">
    <source>
        <dbReference type="ARBA" id="ARBA00022840"/>
    </source>
</evidence>
<dbReference type="PANTHER" id="PTHR43289:SF6">
    <property type="entry name" value="SERINE_THREONINE-PROTEIN KINASE NEKL-3"/>
    <property type="match status" value="1"/>
</dbReference>
<dbReference type="PRINTS" id="PR01217">
    <property type="entry name" value="PRICHEXTENSN"/>
</dbReference>
<feature type="compositionally biased region" description="Low complexity" evidence="7">
    <location>
        <begin position="103"/>
        <end position="118"/>
    </location>
</feature>
<evidence type="ECO:0000256" key="8">
    <source>
        <dbReference type="SAM" id="Phobius"/>
    </source>
</evidence>
<keyword evidence="3 10" id="KW-0808">Transferase</keyword>
<feature type="compositionally biased region" description="Low complexity" evidence="7">
    <location>
        <begin position="565"/>
        <end position="574"/>
    </location>
</feature>
<evidence type="ECO:0000313" key="11">
    <source>
        <dbReference type="Proteomes" id="UP001597338"/>
    </source>
</evidence>
<keyword evidence="2" id="KW-0723">Serine/threonine-protein kinase</keyword>
<feature type="domain" description="Protein kinase" evidence="9">
    <location>
        <begin position="24"/>
        <end position="371"/>
    </location>
</feature>
<evidence type="ECO:0000256" key="7">
    <source>
        <dbReference type="SAM" id="MobiDB-lite"/>
    </source>
</evidence>
<keyword evidence="5 10" id="KW-0418">Kinase</keyword>
<protein>
    <recommendedName>
        <fullName evidence="1">non-specific serine/threonine protein kinase</fullName>
        <ecNumber evidence="1">2.7.11.1</ecNumber>
    </recommendedName>
</protein>
<feature type="compositionally biased region" description="Low complexity" evidence="7">
    <location>
        <begin position="60"/>
        <end position="73"/>
    </location>
</feature>
<feature type="compositionally biased region" description="Low complexity" evidence="7">
    <location>
        <begin position="538"/>
        <end position="547"/>
    </location>
</feature>
<keyword evidence="4" id="KW-0547">Nucleotide-binding</keyword>
<keyword evidence="8" id="KW-1133">Transmembrane helix</keyword>
<keyword evidence="8" id="KW-0472">Membrane</keyword>
<evidence type="ECO:0000313" key="10">
    <source>
        <dbReference type="EMBL" id="MFD2026574.1"/>
    </source>
</evidence>
<sequence length="648" mass="65283">MNEETTGEDNAADLPVHVVLGGRYELVDVLGTGATFTVYEAQRVAAPPAPEPTADEAGDSADAGTGADEPGADTAAATDVADAAGATAPDDAETAADAEAETGAEPAGADTTAEIPTPEEAPEPEVDLDQPLVVKVLHPHLVDDQNARESLRREVDASALVDHPGVVKVLDSGEEDVAGANVPWTVMNRMPGVSLSDLAGDNGLPWRDALAILDGLLEALAAVHAAGLVHRDVAPRNVMVDKQADGTFVVGLLDLGLTRPAGGDGDGATVAGSVIGMSPEQARGKPLDARSDIYAAGALAYYTLTGHAPYERALPEDVLRAHVNAPVPAASARRAAVPASVDRLVSRAMAKDPGRRFPTAEAMRGTVTILLGGPAGRLGTSGETMQLGVGAGGTQVIDPVTGAAGSGTMKLGQVGEGTDRTMMVGAVGAGAVGAAAAGAAAGDPDASGAETVAVTGPVPVGTPPGGTPPVAPPPVAPPEEERRWWHAFTTGRGRVATIIVFALLVFGGAGLVIANILDDQGTPVVTPSVSPEPEEPSRSPTSSPTPTETEDEYVPPPAPEPEPTPTVTVTEEPSPEPTTEPTPTDEPTPTTEPTPTEEPTPTTEPTPTEEPTVDPTPPVEEPTTEPTGGTPGGGEAGGDAEADPVDGR</sequence>
<name>A0ABW4V9T9_9MICO</name>
<evidence type="ECO:0000256" key="4">
    <source>
        <dbReference type="ARBA" id="ARBA00022741"/>
    </source>
</evidence>
<keyword evidence="11" id="KW-1185">Reference proteome</keyword>
<evidence type="ECO:0000256" key="2">
    <source>
        <dbReference type="ARBA" id="ARBA00022527"/>
    </source>
</evidence>
<keyword evidence="6" id="KW-0067">ATP-binding</keyword>
<dbReference type="SMART" id="SM00219">
    <property type="entry name" value="TyrKc"/>
    <property type="match status" value="1"/>
</dbReference>
<comment type="caution">
    <text evidence="10">The sequence shown here is derived from an EMBL/GenBank/DDBJ whole genome shotgun (WGS) entry which is preliminary data.</text>
</comment>
<dbReference type="InterPro" id="IPR008266">
    <property type="entry name" value="Tyr_kinase_AS"/>
</dbReference>
<feature type="region of interest" description="Disordered" evidence="7">
    <location>
        <begin position="85"/>
        <end position="126"/>
    </location>
</feature>
<keyword evidence="8" id="KW-0812">Transmembrane</keyword>
<feature type="region of interest" description="Disordered" evidence="7">
    <location>
        <begin position="524"/>
        <end position="648"/>
    </location>
</feature>
<dbReference type="Proteomes" id="UP001597338">
    <property type="component" value="Unassembled WGS sequence"/>
</dbReference>
<dbReference type="EMBL" id="JBHUHF010000001">
    <property type="protein sequence ID" value="MFD2026574.1"/>
    <property type="molecule type" value="Genomic_DNA"/>
</dbReference>
<evidence type="ECO:0000259" key="9">
    <source>
        <dbReference type="PROSITE" id="PS50011"/>
    </source>
</evidence>
<dbReference type="Gene3D" id="3.30.200.20">
    <property type="entry name" value="Phosphorylase Kinase, domain 1"/>
    <property type="match status" value="1"/>
</dbReference>
<feature type="transmembrane region" description="Helical" evidence="8">
    <location>
        <begin position="495"/>
        <end position="517"/>
    </location>
</feature>
<reference evidence="11" key="1">
    <citation type="journal article" date="2019" name="Int. J. Syst. Evol. Microbiol.">
        <title>The Global Catalogue of Microorganisms (GCM) 10K type strain sequencing project: providing services to taxonomists for standard genome sequencing and annotation.</title>
        <authorList>
            <consortium name="The Broad Institute Genomics Platform"/>
            <consortium name="The Broad Institute Genome Sequencing Center for Infectious Disease"/>
            <person name="Wu L."/>
            <person name="Ma J."/>
        </authorList>
    </citation>
    <scope>NUCLEOTIDE SEQUENCE [LARGE SCALE GENOMIC DNA]</scope>
    <source>
        <strain evidence="11">CCM 7043</strain>
    </source>
</reference>
<organism evidence="10 11">
    <name type="scientific">Promicromonospora aerolata</name>
    <dbReference type="NCBI Taxonomy" id="195749"/>
    <lineage>
        <taxon>Bacteria</taxon>
        <taxon>Bacillati</taxon>
        <taxon>Actinomycetota</taxon>
        <taxon>Actinomycetes</taxon>
        <taxon>Micrococcales</taxon>
        <taxon>Promicromonosporaceae</taxon>
        <taxon>Promicromonospora</taxon>
    </lineage>
</organism>
<accession>A0ABW4V9T9</accession>
<dbReference type="PROSITE" id="PS00109">
    <property type="entry name" value="PROTEIN_KINASE_TYR"/>
    <property type="match status" value="1"/>
</dbReference>
<dbReference type="CDD" id="cd14014">
    <property type="entry name" value="STKc_PknB_like"/>
    <property type="match status" value="1"/>
</dbReference>
<dbReference type="InterPro" id="IPR020635">
    <property type="entry name" value="Tyr_kinase_cat_dom"/>
</dbReference>
<dbReference type="PANTHER" id="PTHR43289">
    <property type="entry name" value="MITOGEN-ACTIVATED PROTEIN KINASE KINASE KINASE 20-RELATED"/>
    <property type="match status" value="1"/>
</dbReference>
<dbReference type="Gene3D" id="1.10.510.10">
    <property type="entry name" value="Transferase(Phosphotransferase) domain 1"/>
    <property type="match status" value="1"/>
</dbReference>
<evidence type="ECO:0000256" key="5">
    <source>
        <dbReference type="ARBA" id="ARBA00022777"/>
    </source>
</evidence>
<dbReference type="InterPro" id="IPR011009">
    <property type="entry name" value="Kinase-like_dom_sf"/>
</dbReference>
<feature type="compositionally biased region" description="Pro residues" evidence="7">
    <location>
        <begin position="554"/>
        <end position="564"/>
    </location>
</feature>
<evidence type="ECO:0000256" key="3">
    <source>
        <dbReference type="ARBA" id="ARBA00022679"/>
    </source>
</evidence>
<dbReference type="Pfam" id="PF00069">
    <property type="entry name" value="Pkinase"/>
    <property type="match status" value="1"/>
</dbReference>
<dbReference type="PROSITE" id="PS50011">
    <property type="entry name" value="PROTEIN_KINASE_DOM"/>
    <property type="match status" value="1"/>
</dbReference>
<feature type="compositionally biased region" description="Acidic residues" evidence="7">
    <location>
        <begin position="638"/>
        <end position="648"/>
    </location>
</feature>
<evidence type="ECO:0000256" key="1">
    <source>
        <dbReference type="ARBA" id="ARBA00012513"/>
    </source>
</evidence>
<dbReference type="SUPFAM" id="SSF56112">
    <property type="entry name" value="Protein kinase-like (PK-like)"/>
    <property type="match status" value="1"/>
</dbReference>
<dbReference type="InterPro" id="IPR000719">
    <property type="entry name" value="Prot_kinase_dom"/>
</dbReference>
<dbReference type="EC" id="2.7.11.1" evidence="1"/>
<dbReference type="GO" id="GO:0004674">
    <property type="term" value="F:protein serine/threonine kinase activity"/>
    <property type="evidence" value="ECO:0007669"/>
    <property type="project" value="UniProtKB-EC"/>
</dbReference>
<proteinExistence type="predicted"/>